<evidence type="ECO:0000256" key="8">
    <source>
        <dbReference type="ARBA" id="ARBA00022741"/>
    </source>
</evidence>
<evidence type="ECO:0000256" key="13">
    <source>
        <dbReference type="HAMAP-Rule" id="MF_00409"/>
    </source>
</evidence>
<dbReference type="Proteomes" id="UP001520878">
    <property type="component" value="Unassembled WGS sequence"/>
</dbReference>
<keyword evidence="8 13" id="KW-0547">Nucleotide-binding</keyword>
<dbReference type="InterPro" id="IPR027417">
    <property type="entry name" value="P-loop_NTPase"/>
</dbReference>
<comment type="caution">
    <text evidence="15">The sequence shown here is derived from an EMBL/GenBank/DDBJ whole genome shotgun (WGS) entry which is preliminary data.</text>
</comment>
<protein>
    <recommendedName>
        <fullName evidence="4 13">Tetraacyldisaccharide 4'-kinase</fullName>
        <ecNumber evidence="3 13">2.7.1.130</ecNumber>
    </recommendedName>
    <alternativeName>
        <fullName evidence="12 13">Lipid A 4'-kinase</fullName>
    </alternativeName>
</protein>
<accession>A0ABS8G488</accession>
<evidence type="ECO:0000256" key="11">
    <source>
        <dbReference type="ARBA" id="ARBA00023098"/>
    </source>
</evidence>
<evidence type="ECO:0000256" key="9">
    <source>
        <dbReference type="ARBA" id="ARBA00022777"/>
    </source>
</evidence>
<keyword evidence="14" id="KW-0472">Membrane</keyword>
<sequence>MTPIEKLWYRRAPGWQWLVWFLAPLTALFWLVSALRRLGYRLGWLKASHPGVPVIVVGNISVGGNGKTPLVIRLAQWLRQHGYRPGVLSRGYGGKAADYPLDVTTDSSPQQVGDEPVLMRHHIGCPLVVDPKRARGANVLVTKHGCDVILCDDGLQHYGLKRDIEIVVVDGERRFGNGWLLPMGPLRESRQRLQTVDYIVANGGQSHSGEHLMLLEAGQLVNVKHPNQSQSLSGLKKSVIAAAAIGYPQRFFDMLKSRGVALKQTLPFPDHHRFTVDDLPKETLLMTEKDAVKCRDIAHHDWWYLPVTAKLSDTFKQQLLSRLETVRKNLRKSNGI</sequence>
<keyword evidence="6 13" id="KW-0441">Lipid A biosynthesis</keyword>
<evidence type="ECO:0000256" key="2">
    <source>
        <dbReference type="ARBA" id="ARBA00004870"/>
    </source>
</evidence>
<evidence type="ECO:0000256" key="14">
    <source>
        <dbReference type="SAM" id="Phobius"/>
    </source>
</evidence>
<dbReference type="EC" id="2.7.1.130" evidence="3 13"/>
<keyword evidence="14" id="KW-0812">Transmembrane</keyword>
<reference evidence="15 16" key="1">
    <citation type="submission" date="2021-10" db="EMBL/GenBank/DDBJ databases">
        <title>Draft genome of Aestuariibacter halophilus JC2043.</title>
        <authorList>
            <person name="Emsley S.A."/>
            <person name="Pfannmuller K.M."/>
            <person name="Ushijima B."/>
            <person name="Saw J.H."/>
            <person name="Videau P."/>
        </authorList>
    </citation>
    <scope>NUCLEOTIDE SEQUENCE [LARGE SCALE GENOMIC DNA]</scope>
    <source>
        <strain evidence="15 16">JC2043</strain>
    </source>
</reference>
<gene>
    <name evidence="13 15" type="primary">lpxK</name>
    <name evidence="15" type="ORF">LJ739_03715</name>
</gene>
<keyword evidence="14" id="KW-1133">Transmembrane helix</keyword>
<dbReference type="EMBL" id="JAJEWP010000001">
    <property type="protein sequence ID" value="MCC2615343.1"/>
    <property type="molecule type" value="Genomic_DNA"/>
</dbReference>
<evidence type="ECO:0000256" key="5">
    <source>
        <dbReference type="ARBA" id="ARBA00022516"/>
    </source>
</evidence>
<dbReference type="NCBIfam" id="TIGR00682">
    <property type="entry name" value="lpxK"/>
    <property type="match status" value="1"/>
</dbReference>
<dbReference type="HAMAP" id="MF_00409">
    <property type="entry name" value="LpxK"/>
    <property type="match status" value="1"/>
</dbReference>
<dbReference type="PANTHER" id="PTHR42724:SF1">
    <property type="entry name" value="TETRAACYLDISACCHARIDE 4'-KINASE, MITOCHONDRIAL-RELATED"/>
    <property type="match status" value="1"/>
</dbReference>
<evidence type="ECO:0000256" key="7">
    <source>
        <dbReference type="ARBA" id="ARBA00022679"/>
    </source>
</evidence>
<proteinExistence type="inferred from homology"/>
<feature type="transmembrane region" description="Helical" evidence="14">
    <location>
        <begin position="15"/>
        <end position="35"/>
    </location>
</feature>
<keyword evidence="10 13" id="KW-0067">ATP-binding</keyword>
<comment type="similarity">
    <text evidence="13">Belongs to the LpxK family.</text>
</comment>
<evidence type="ECO:0000256" key="4">
    <source>
        <dbReference type="ARBA" id="ARBA00016436"/>
    </source>
</evidence>
<dbReference type="InterPro" id="IPR003758">
    <property type="entry name" value="LpxK"/>
</dbReference>
<comment type="function">
    <text evidence="1 13">Transfers the gamma-phosphate of ATP to the 4'-position of a tetraacyldisaccharide 1-phosphate intermediate (termed DS-1-P) to form tetraacyldisaccharide 1,4'-bis-phosphate (lipid IVA).</text>
</comment>
<keyword evidence="16" id="KW-1185">Reference proteome</keyword>
<evidence type="ECO:0000313" key="15">
    <source>
        <dbReference type="EMBL" id="MCC2615343.1"/>
    </source>
</evidence>
<organism evidence="15 16">
    <name type="scientific">Fluctibacter halophilus</name>
    <dbReference type="NCBI Taxonomy" id="226011"/>
    <lineage>
        <taxon>Bacteria</taxon>
        <taxon>Pseudomonadati</taxon>
        <taxon>Pseudomonadota</taxon>
        <taxon>Gammaproteobacteria</taxon>
        <taxon>Alteromonadales</taxon>
        <taxon>Alteromonadaceae</taxon>
        <taxon>Fluctibacter</taxon>
    </lineage>
</organism>
<evidence type="ECO:0000256" key="12">
    <source>
        <dbReference type="ARBA" id="ARBA00029757"/>
    </source>
</evidence>
<dbReference type="SUPFAM" id="SSF52540">
    <property type="entry name" value="P-loop containing nucleoside triphosphate hydrolases"/>
    <property type="match status" value="1"/>
</dbReference>
<evidence type="ECO:0000256" key="1">
    <source>
        <dbReference type="ARBA" id="ARBA00002274"/>
    </source>
</evidence>
<evidence type="ECO:0000313" key="16">
    <source>
        <dbReference type="Proteomes" id="UP001520878"/>
    </source>
</evidence>
<dbReference type="PANTHER" id="PTHR42724">
    <property type="entry name" value="TETRAACYLDISACCHARIDE 4'-KINASE"/>
    <property type="match status" value="1"/>
</dbReference>
<keyword evidence="5 13" id="KW-0444">Lipid biosynthesis</keyword>
<keyword evidence="11 13" id="KW-0443">Lipid metabolism</keyword>
<keyword evidence="9 13" id="KW-0418">Kinase</keyword>
<dbReference type="RefSeq" id="WP_229157249.1">
    <property type="nucleotide sequence ID" value="NZ_JAJEWP010000001.1"/>
</dbReference>
<name>A0ABS8G488_9ALTE</name>
<comment type="pathway">
    <text evidence="2 13">Glycolipid biosynthesis; lipid IV(A) biosynthesis; lipid IV(A) from (3R)-3-hydroxytetradecanoyl-[acyl-carrier-protein] and UDP-N-acetyl-alpha-D-glucosamine: step 6/6.</text>
</comment>
<evidence type="ECO:0000256" key="6">
    <source>
        <dbReference type="ARBA" id="ARBA00022556"/>
    </source>
</evidence>
<keyword evidence="7 13" id="KW-0808">Transferase</keyword>
<dbReference type="Pfam" id="PF02606">
    <property type="entry name" value="LpxK"/>
    <property type="match status" value="1"/>
</dbReference>
<evidence type="ECO:0000256" key="3">
    <source>
        <dbReference type="ARBA" id="ARBA00012071"/>
    </source>
</evidence>
<dbReference type="GO" id="GO:0009029">
    <property type="term" value="F:lipid-A 4'-kinase activity"/>
    <property type="evidence" value="ECO:0007669"/>
    <property type="project" value="UniProtKB-EC"/>
</dbReference>
<comment type="catalytic activity">
    <reaction evidence="13">
        <text>a lipid A disaccharide + ATP = a lipid IVA + ADP + H(+)</text>
        <dbReference type="Rhea" id="RHEA:67840"/>
        <dbReference type="ChEBI" id="CHEBI:15378"/>
        <dbReference type="ChEBI" id="CHEBI:30616"/>
        <dbReference type="ChEBI" id="CHEBI:176343"/>
        <dbReference type="ChEBI" id="CHEBI:176425"/>
        <dbReference type="ChEBI" id="CHEBI:456216"/>
        <dbReference type="EC" id="2.7.1.130"/>
    </reaction>
</comment>
<feature type="binding site" evidence="13">
    <location>
        <begin position="61"/>
        <end position="68"/>
    </location>
    <ligand>
        <name>ATP</name>
        <dbReference type="ChEBI" id="CHEBI:30616"/>
    </ligand>
</feature>
<evidence type="ECO:0000256" key="10">
    <source>
        <dbReference type="ARBA" id="ARBA00022840"/>
    </source>
</evidence>